<dbReference type="Pfam" id="PF00903">
    <property type="entry name" value="Glyoxalase"/>
    <property type="match status" value="1"/>
</dbReference>
<evidence type="ECO:0000313" key="5">
    <source>
        <dbReference type="Proteomes" id="UP000183039"/>
    </source>
</evidence>
<dbReference type="InterPro" id="IPR029068">
    <property type="entry name" value="Glyas_Bleomycin-R_OHBP_Dase"/>
</dbReference>
<dbReference type="SUPFAM" id="SSF54593">
    <property type="entry name" value="Glyoxalase/Bleomycin resistance protein/Dihydroxybiphenyl dioxygenase"/>
    <property type="match status" value="1"/>
</dbReference>
<dbReference type="CDD" id="cd07262">
    <property type="entry name" value="VOC_like"/>
    <property type="match status" value="1"/>
</dbReference>
<dbReference type="Proteomes" id="UP000065511">
    <property type="component" value="Chromosome"/>
</dbReference>
<dbReference type="PROSITE" id="PS51819">
    <property type="entry name" value="VOC"/>
    <property type="match status" value="1"/>
</dbReference>
<feature type="domain" description="VOC" evidence="1">
    <location>
        <begin position="1"/>
        <end position="122"/>
    </location>
</feature>
<accession>A0A0S3KCT3</accession>
<dbReference type="PANTHER" id="PTHR35006">
    <property type="entry name" value="GLYOXALASE FAMILY PROTEIN (AFU_ORTHOLOGUE AFUA_5G14830)"/>
    <property type="match status" value="1"/>
</dbReference>
<name>A0A0S3KCT3_9ENTE</name>
<evidence type="ECO:0000313" key="4">
    <source>
        <dbReference type="Proteomes" id="UP000065511"/>
    </source>
</evidence>
<keyword evidence="4" id="KW-1185">Reference proteome</keyword>
<dbReference type="KEGG" id="ess:ATZ33_12265"/>
<proteinExistence type="predicted"/>
<evidence type="ECO:0000313" key="2">
    <source>
        <dbReference type="EMBL" id="ALS02128.1"/>
    </source>
</evidence>
<dbReference type="Gene3D" id="3.10.180.10">
    <property type="entry name" value="2,3-Dihydroxybiphenyl 1,2-Dioxygenase, domain 1"/>
    <property type="match status" value="1"/>
</dbReference>
<evidence type="ECO:0000259" key="1">
    <source>
        <dbReference type="PROSITE" id="PS51819"/>
    </source>
</evidence>
<reference evidence="2 4" key="2">
    <citation type="submission" date="2015-12" db="EMBL/GenBank/DDBJ databases">
        <authorList>
            <person name="Lauer A."/>
            <person name="Humrighouse B."/>
            <person name="Loparev V."/>
            <person name="Shewmaker P.L."/>
            <person name="Whitney A.M."/>
            <person name="McLaughlin R.W."/>
        </authorList>
    </citation>
    <scope>NUCLEOTIDE SEQUENCE [LARGE SCALE GENOMIC DNA]</scope>
    <source>
        <strain evidence="2 4">LMG 23085</strain>
    </source>
</reference>
<dbReference type="InterPro" id="IPR004360">
    <property type="entry name" value="Glyas_Fos-R_dOase_dom"/>
</dbReference>
<dbReference type="PANTHER" id="PTHR35006:SF2">
    <property type="entry name" value="GLYOXALASE FAMILY PROTEIN (AFU_ORTHOLOGUE AFUA_5G14830)"/>
    <property type="match status" value="1"/>
</dbReference>
<dbReference type="EMBL" id="JXLC01000013">
    <property type="protein sequence ID" value="OJG91500.1"/>
    <property type="molecule type" value="Genomic_DNA"/>
</dbReference>
<sequence>MMDHFSVNVSDIEKSKQFYKEALAPLGNEIKLDFGTTVSFGKKEIISGDPAGGFWIVEGEPKLIHFAFSAASKAEVEAFYDAAIKAGGTDNGKPGIRPDYGAHYYAAFILDPDGYNIEAVYHGA</sequence>
<dbReference type="EMBL" id="CP013614">
    <property type="protein sequence ID" value="ALS02128.1"/>
    <property type="molecule type" value="Genomic_DNA"/>
</dbReference>
<evidence type="ECO:0000313" key="3">
    <source>
        <dbReference type="EMBL" id="OJG91500.1"/>
    </source>
</evidence>
<gene>
    <name evidence="2" type="ORF">ATZ33_12265</name>
    <name evidence="3" type="ORF">RV15_GL000586</name>
</gene>
<organism evidence="3 5">
    <name type="scientific">Enterococcus silesiacus</name>
    <dbReference type="NCBI Taxonomy" id="332949"/>
    <lineage>
        <taxon>Bacteria</taxon>
        <taxon>Bacillati</taxon>
        <taxon>Bacillota</taxon>
        <taxon>Bacilli</taxon>
        <taxon>Lactobacillales</taxon>
        <taxon>Enterococcaceae</taxon>
        <taxon>Enterococcus</taxon>
    </lineage>
</organism>
<dbReference type="OrthoDB" id="9800322at2"/>
<dbReference type="Proteomes" id="UP000183039">
    <property type="component" value="Unassembled WGS sequence"/>
</dbReference>
<dbReference type="RefSeq" id="WP_071877914.1">
    <property type="nucleotide sequence ID" value="NZ_JXLC01000013.1"/>
</dbReference>
<dbReference type="InterPro" id="IPR037523">
    <property type="entry name" value="VOC_core"/>
</dbReference>
<dbReference type="AlphaFoldDB" id="A0A0S3KCT3"/>
<protein>
    <submittedName>
        <fullName evidence="2">Glyoxalase</fullName>
    </submittedName>
</protein>
<reference evidence="3 5" key="1">
    <citation type="submission" date="2014-12" db="EMBL/GenBank/DDBJ databases">
        <title>Draft genome sequences of 29 type strains of Enterococci.</title>
        <authorList>
            <person name="Zhong Z."/>
            <person name="Sun Z."/>
            <person name="Liu W."/>
            <person name="Zhang W."/>
            <person name="Zhang H."/>
        </authorList>
    </citation>
    <scope>NUCLEOTIDE SEQUENCE [LARGE SCALE GENOMIC DNA]</scope>
    <source>
        <strain evidence="3 5">DSM 22801</strain>
    </source>
</reference>